<dbReference type="GO" id="GO:0008146">
    <property type="term" value="F:sulfotransferase activity"/>
    <property type="evidence" value="ECO:0007669"/>
    <property type="project" value="InterPro"/>
</dbReference>
<dbReference type="GO" id="GO:0016051">
    <property type="term" value="P:carbohydrate biosynthetic process"/>
    <property type="evidence" value="ECO:0007669"/>
    <property type="project" value="InterPro"/>
</dbReference>
<name>A0A3R7QEQ9_PENVA</name>
<keyword evidence="7" id="KW-0472">Membrane</keyword>
<keyword evidence="9" id="KW-0119">Carbohydrate metabolism</keyword>
<evidence type="ECO:0000313" key="10">
    <source>
        <dbReference type="EMBL" id="ROT76447.1"/>
    </source>
</evidence>
<comment type="caution">
    <text evidence="10">The sequence shown here is derived from an EMBL/GenBank/DDBJ whole genome shotgun (WGS) entry which is preliminary data.</text>
</comment>
<evidence type="ECO:0000256" key="9">
    <source>
        <dbReference type="RuleBase" id="RU364020"/>
    </source>
</evidence>
<dbReference type="PANTHER" id="PTHR12137">
    <property type="entry name" value="CARBOHYDRATE SULFOTRANSFERASE"/>
    <property type="match status" value="1"/>
</dbReference>
<evidence type="ECO:0000256" key="8">
    <source>
        <dbReference type="ARBA" id="ARBA00023180"/>
    </source>
</evidence>
<dbReference type="PANTHER" id="PTHR12137:SF63">
    <property type="entry name" value="CARBOHYDRATE SULFOTRANSFERASE"/>
    <property type="match status" value="1"/>
</dbReference>
<keyword evidence="6 9" id="KW-0333">Golgi apparatus</keyword>
<dbReference type="OrthoDB" id="2019940at2759"/>
<evidence type="ECO:0000256" key="6">
    <source>
        <dbReference type="ARBA" id="ARBA00023034"/>
    </source>
</evidence>
<evidence type="ECO:0000256" key="1">
    <source>
        <dbReference type="ARBA" id="ARBA00004323"/>
    </source>
</evidence>
<reference evidence="10 11" key="2">
    <citation type="submission" date="2019-01" db="EMBL/GenBank/DDBJ databases">
        <title>The decoding of complex shrimp genome reveals the adaptation for benthos swimmer, frequently molting mechanism and breeding impact on genome.</title>
        <authorList>
            <person name="Sun Y."/>
            <person name="Gao Y."/>
            <person name="Yu Y."/>
        </authorList>
    </citation>
    <scope>NUCLEOTIDE SEQUENCE [LARGE SCALE GENOMIC DNA]</scope>
    <source>
        <tissue evidence="10">Muscle</tissue>
    </source>
</reference>
<dbReference type="EMBL" id="QCYY01001661">
    <property type="protein sequence ID" value="ROT76447.1"/>
    <property type="molecule type" value="Genomic_DNA"/>
</dbReference>
<dbReference type="EC" id="2.8.2.-" evidence="9"/>
<proteinExistence type="inferred from homology"/>
<keyword evidence="9" id="KW-0735">Signal-anchor</keyword>
<comment type="subcellular location">
    <subcellularLocation>
        <location evidence="1 9">Golgi apparatus membrane</location>
        <topology evidence="1 9">Single-pass type II membrane protein</topology>
    </subcellularLocation>
</comment>
<dbReference type="InterPro" id="IPR005331">
    <property type="entry name" value="Sulfotransferase"/>
</dbReference>
<evidence type="ECO:0000256" key="3">
    <source>
        <dbReference type="ARBA" id="ARBA00022679"/>
    </source>
</evidence>
<dbReference type="AlphaFoldDB" id="A0A3R7QEQ9"/>
<keyword evidence="4" id="KW-0812">Transmembrane</keyword>
<reference evidence="10 11" key="1">
    <citation type="submission" date="2018-04" db="EMBL/GenBank/DDBJ databases">
        <authorList>
            <person name="Zhang X."/>
            <person name="Yuan J."/>
            <person name="Li F."/>
            <person name="Xiang J."/>
        </authorList>
    </citation>
    <scope>NUCLEOTIDE SEQUENCE [LARGE SCALE GENOMIC DNA]</scope>
    <source>
        <tissue evidence="10">Muscle</tissue>
    </source>
</reference>
<evidence type="ECO:0000256" key="4">
    <source>
        <dbReference type="ARBA" id="ARBA00022692"/>
    </source>
</evidence>
<keyword evidence="5" id="KW-1133">Transmembrane helix</keyword>
<dbReference type="Pfam" id="PF03567">
    <property type="entry name" value="Sulfotransfer_2"/>
    <property type="match status" value="1"/>
</dbReference>
<dbReference type="GO" id="GO:0000139">
    <property type="term" value="C:Golgi membrane"/>
    <property type="evidence" value="ECO:0007669"/>
    <property type="project" value="UniProtKB-SubCell"/>
</dbReference>
<comment type="similarity">
    <text evidence="2 9">Belongs to the sulfotransferase 2 family.</text>
</comment>
<dbReference type="InterPro" id="IPR018011">
    <property type="entry name" value="Carb_sulfotrans_8-10"/>
</dbReference>
<gene>
    <name evidence="10" type="ORF">C7M84_004973</name>
</gene>
<protein>
    <recommendedName>
        <fullName evidence="9">Carbohydrate sulfotransferase</fullName>
        <ecNumber evidence="9">2.8.2.-</ecNumber>
    </recommendedName>
</protein>
<accession>A0A3R7QEQ9</accession>
<keyword evidence="3 9" id="KW-0808">Transferase</keyword>
<keyword evidence="8 9" id="KW-0325">Glycoprotein</keyword>
<dbReference type="Proteomes" id="UP000283509">
    <property type="component" value="Unassembled WGS sequence"/>
</dbReference>
<evidence type="ECO:0000256" key="2">
    <source>
        <dbReference type="ARBA" id="ARBA00006339"/>
    </source>
</evidence>
<evidence type="ECO:0000256" key="5">
    <source>
        <dbReference type="ARBA" id="ARBA00022989"/>
    </source>
</evidence>
<evidence type="ECO:0000313" key="11">
    <source>
        <dbReference type="Proteomes" id="UP000283509"/>
    </source>
</evidence>
<organism evidence="10 11">
    <name type="scientific">Penaeus vannamei</name>
    <name type="common">Whiteleg shrimp</name>
    <name type="synonym">Litopenaeus vannamei</name>
    <dbReference type="NCBI Taxonomy" id="6689"/>
    <lineage>
        <taxon>Eukaryota</taxon>
        <taxon>Metazoa</taxon>
        <taxon>Ecdysozoa</taxon>
        <taxon>Arthropoda</taxon>
        <taxon>Crustacea</taxon>
        <taxon>Multicrustacea</taxon>
        <taxon>Malacostraca</taxon>
        <taxon>Eumalacostraca</taxon>
        <taxon>Eucarida</taxon>
        <taxon>Decapoda</taxon>
        <taxon>Dendrobranchiata</taxon>
        <taxon>Penaeoidea</taxon>
        <taxon>Penaeidae</taxon>
        <taxon>Penaeus</taxon>
    </lineage>
</organism>
<sequence length="167" mass="19411">MRVPACSLPHVAFTVSELAAVTSVQGWSNRKVKVIGRLRDYDPTNKLAVLESVAEQEGVFQIKVVCWTPYWARCGVCAHDFQLIMKIETLDEDERFLVTLADLAELKKVKEWRHSAGNGINTTKRYFQQLSTQQMHQLYQRYQLDFQMFGYSIHQYLRLARDAVPER</sequence>
<evidence type="ECO:0000256" key="7">
    <source>
        <dbReference type="ARBA" id="ARBA00023136"/>
    </source>
</evidence>
<keyword evidence="11" id="KW-1185">Reference proteome</keyword>